<proteinExistence type="predicted"/>
<sequence length="205" mass="22630">MTPDEIAFTNAFNRQRPILTGFAHCSDLNELHVVRDAFFFGLARDLCPEQYSTIASHVVMDEQVAATAHTSQGFQQLLESARSQKAEWTALVDAVHEKATAVGSDIDGIWKTLEQGRMEWLRAVNAAHPIKQLLKEALHKDGAASSPGDVSDVMMVDLCTLYQHQRFIARCRQVGYHGGNARTTESAQRIPSGEMGSTEGRMETA</sequence>
<evidence type="ECO:0000256" key="1">
    <source>
        <dbReference type="SAM" id="MobiDB-lite"/>
    </source>
</evidence>
<dbReference type="EMBL" id="JAGRRH010000004">
    <property type="protein sequence ID" value="KAG7370764.1"/>
    <property type="molecule type" value="Genomic_DNA"/>
</dbReference>
<comment type="caution">
    <text evidence="2">The sequence shown here is derived from an EMBL/GenBank/DDBJ whole genome shotgun (WGS) entry which is preliminary data.</text>
</comment>
<dbReference type="Proteomes" id="UP000693970">
    <property type="component" value="Unassembled WGS sequence"/>
</dbReference>
<protein>
    <submittedName>
        <fullName evidence="2">Uncharacterized protein</fullName>
    </submittedName>
</protein>
<evidence type="ECO:0000313" key="3">
    <source>
        <dbReference type="Proteomes" id="UP000693970"/>
    </source>
</evidence>
<name>A0A9K3LYY4_9STRA</name>
<feature type="region of interest" description="Disordered" evidence="1">
    <location>
        <begin position="179"/>
        <end position="205"/>
    </location>
</feature>
<dbReference type="OrthoDB" id="187254at2759"/>
<reference evidence="2" key="1">
    <citation type="journal article" date="2021" name="Sci. Rep.">
        <title>Diploid genomic architecture of Nitzschia inconspicua, an elite biomass production diatom.</title>
        <authorList>
            <person name="Oliver A."/>
            <person name="Podell S."/>
            <person name="Pinowska A."/>
            <person name="Traller J.C."/>
            <person name="Smith S.R."/>
            <person name="McClure R."/>
            <person name="Beliaev A."/>
            <person name="Bohutskyi P."/>
            <person name="Hill E.A."/>
            <person name="Rabines A."/>
            <person name="Zheng H."/>
            <person name="Allen L.Z."/>
            <person name="Kuo A."/>
            <person name="Grigoriev I.V."/>
            <person name="Allen A.E."/>
            <person name="Hazlebeck D."/>
            <person name="Allen E.E."/>
        </authorList>
    </citation>
    <scope>NUCLEOTIDE SEQUENCE</scope>
    <source>
        <strain evidence="2">Hildebrandi</strain>
    </source>
</reference>
<gene>
    <name evidence="2" type="ORF">IV203_019334</name>
</gene>
<evidence type="ECO:0000313" key="2">
    <source>
        <dbReference type="EMBL" id="KAG7370764.1"/>
    </source>
</evidence>
<keyword evidence="3" id="KW-1185">Reference proteome</keyword>
<dbReference type="AlphaFoldDB" id="A0A9K3LYY4"/>
<organism evidence="2 3">
    <name type="scientific">Nitzschia inconspicua</name>
    <dbReference type="NCBI Taxonomy" id="303405"/>
    <lineage>
        <taxon>Eukaryota</taxon>
        <taxon>Sar</taxon>
        <taxon>Stramenopiles</taxon>
        <taxon>Ochrophyta</taxon>
        <taxon>Bacillariophyta</taxon>
        <taxon>Bacillariophyceae</taxon>
        <taxon>Bacillariophycidae</taxon>
        <taxon>Bacillariales</taxon>
        <taxon>Bacillariaceae</taxon>
        <taxon>Nitzschia</taxon>
    </lineage>
</organism>
<reference evidence="2" key="2">
    <citation type="submission" date="2021-04" db="EMBL/GenBank/DDBJ databases">
        <authorList>
            <person name="Podell S."/>
        </authorList>
    </citation>
    <scope>NUCLEOTIDE SEQUENCE</scope>
    <source>
        <strain evidence="2">Hildebrandi</strain>
    </source>
</reference>
<accession>A0A9K3LYY4</accession>